<dbReference type="HAMAP" id="MF_00369">
    <property type="entry name" value="Ribosomal_eL21"/>
    <property type="match status" value="1"/>
</dbReference>
<dbReference type="FunFam" id="2.30.30.70:FF:000001">
    <property type="entry name" value="60S ribosomal protein L21"/>
    <property type="match status" value="1"/>
</dbReference>
<evidence type="ECO:0000256" key="6">
    <source>
        <dbReference type="SAM" id="MobiDB-lite"/>
    </source>
</evidence>
<organism evidence="7 8">
    <name type="scientific">Caldiarchaeum subterraneum</name>
    <dbReference type="NCBI Taxonomy" id="311458"/>
    <lineage>
        <taxon>Archaea</taxon>
        <taxon>Nitrososphaerota</taxon>
        <taxon>Candidatus Caldarchaeales</taxon>
        <taxon>Candidatus Caldarchaeaceae</taxon>
        <taxon>Candidatus Caldarchaeum</taxon>
    </lineage>
</organism>
<dbReference type="InterPro" id="IPR036948">
    <property type="entry name" value="Ribosomal_eL21_sf"/>
</dbReference>
<dbReference type="Pfam" id="PF01157">
    <property type="entry name" value="Ribosomal_L21e"/>
    <property type="match status" value="1"/>
</dbReference>
<dbReference type="GO" id="GO:0006412">
    <property type="term" value="P:translation"/>
    <property type="evidence" value="ECO:0007669"/>
    <property type="project" value="UniProtKB-UniRule"/>
</dbReference>
<sequence>MARSKGFKRKTRSLLTRPVGARSGPRPDIYLMEYKPGDKVLIILDPSVHKGMPHRRYHGKVGTVIEKRGRGYVVRVMQGNKLKEVAVLPDHLKPLVNQHG</sequence>
<keyword evidence="2 5" id="KW-0689">Ribosomal protein</keyword>
<reference evidence="7" key="1">
    <citation type="journal article" date="2020" name="ISME J.">
        <title>Gammaproteobacteria mediating utilization of methyl-, sulfur- and petroleum organic compounds in deep ocean hydrothermal plumes.</title>
        <authorList>
            <person name="Zhou Z."/>
            <person name="Liu Y."/>
            <person name="Pan J."/>
            <person name="Cron B.R."/>
            <person name="Toner B.M."/>
            <person name="Anantharaman K."/>
            <person name="Breier J.A."/>
            <person name="Dick G.J."/>
            <person name="Li M."/>
        </authorList>
    </citation>
    <scope>NUCLEOTIDE SEQUENCE</scope>
    <source>
        <strain evidence="7">SZUA-1515</strain>
    </source>
</reference>
<dbReference type="Proteomes" id="UP000608579">
    <property type="component" value="Unassembled WGS sequence"/>
</dbReference>
<dbReference type="InterPro" id="IPR018259">
    <property type="entry name" value="Ribosomal_eL21_CS"/>
</dbReference>
<feature type="region of interest" description="Disordered" evidence="6">
    <location>
        <begin position="1"/>
        <end position="23"/>
    </location>
</feature>
<comment type="caution">
    <text evidence="7">The sequence shown here is derived from an EMBL/GenBank/DDBJ whole genome shotgun (WGS) entry which is preliminary data.</text>
</comment>
<gene>
    <name evidence="5" type="primary">rpl21e</name>
    <name evidence="7" type="ORF">EYH45_03000</name>
</gene>
<dbReference type="InterPro" id="IPR022856">
    <property type="entry name" value="Ribosomal_eL21_arc"/>
</dbReference>
<accession>A0A832ZWB3</accession>
<evidence type="ECO:0000256" key="2">
    <source>
        <dbReference type="ARBA" id="ARBA00022980"/>
    </source>
</evidence>
<dbReference type="GO" id="GO:1990904">
    <property type="term" value="C:ribonucleoprotein complex"/>
    <property type="evidence" value="ECO:0007669"/>
    <property type="project" value="UniProtKB-KW"/>
</dbReference>
<dbReference type="EMBL" id="DQVM01000056">
    <property type="protein sequence ID" value="HIQ29512.1"/>
    <property type="molecule type" value="Genomic_DNA"/>
</dbReference>
<evidence type="ECO:0000256" key="4">
    <source>
        <dbReference type="ARBA" id="ARBA00035219"/>
    </source>
</evidence>
<proteinExistence type="inferred from homology"/>
<name>A0A832ZWB3_CALS0</name>
<dbReference type="PROSITE" id="PS01171">
    <property type="entry name" value="RIBOSOMAL_L21E"/>
    <property type="match status" value="1"/>
</dbReference>
<evidence type="ECO:0000256" key="1">
    <source>
        <dbReference type="ARBA" id="ARBA00008427"/>
    </source>
</evidence>
<dbReference type="GO" id="GO:0003735">
    <property type="term" value="F:structural constituent of ribosome"/>
    <property type="evidence" value="ECO:0007669"/>
    <property type="project" value="InterPro"/>
</dbReference>
<evidence type="ECO:0000313" key="7">
    <source>
        <dbReference type="EMBL" id="HIQ29512.1"/>
    </source>
</evidence>
<evidence type="ECO:0000313" key="8">
    <source>
        <dbReference type="Proteomes" id="UP000608579"/>
    </source>
</evidence>
<comment type="similarity">
    <text evidence="1 5">Belongs to the eukaryotic ribosomal protein eL21 family.</text>
</comment>
<evidence type="ECO:0000256" key="5">
    <source>
        <dbReference type="HAMAP-Rule" id="MF_00369"/>
    </source>
</evidence>
<keyword evidence="3 5" id="KW-0687">Ribonucleoprotein</keyword>
<dbReference type="GO" id="GO:0005840">
    <property type="term" value="C:ribosome"/>
    <property type="evidence" value="ECO:0007669"/>
    <property type="project" value="UniProtKB-KW"/>
</dbReference>
<dbReference type="SUPFAM" id="SSF50104">
    <property type="entry name" value="Translation proteins SH3-like domain"/>
    <property type="match status" value="1"/>
</dbReference>
<dbReference type="InterPro" id="IPR001147">
    <property type="entry name" value="Ribosomal_eL21"/>
</dbReference>
<evidence type="ECO:0000256" key="3">
    <source>
        <dbReference type="ARBA" id="ARBA00023274"/>
    </source>
</evidence>
<dbReference type="AlphaFoldDB" id="A0A832ZWB3"/>
<feature type="compositionally biased region" description="Basic residues" evidence="6">
    <location>
        <begin position="1"/>
        <end position="12"/>
    </location>
</feature>
<dbReference type="InterPro" id="IPR008991">
    <property type="entry name" value="Translation_prot_SH3-like_sf"/>
</dbReference>
<dbReference type="PANTHER" id="PTHR20981">
    <property type="entry name" value="60S RIBOSOMAL PROTEIN L21"/>
    <property type="match status" value="1"/>
</dbReference>
<dbReference type="Gene3D" id="2.30.30.70">
    <property type="entry name" value="Ribosomal protein L21"/>
    <property type="match status" value="1"/>
</dbReference>
<dbReference type="NCBIfam" id="NF003303">
    <property type="entry name" value="PRK04306.1"/>
    <property type="match status" value="1"/>
</dbReference>
<protein>
    <recommendedName>
        <fullName evidence="4 5">Large ribosomal subunit protein eL21</fullName>
    </recommendedName>
</protein>